<dbReference type="SUPFAM" id="SSF51230">
    <property type="entry name" value="Single hybrid motif"/>
    <property type="match status" value="1"/>
</dbReference>
<dbReference type="Pfam" id="PF25967">
    <property type="entry name" value="RND-MFP_C"/>
    <property type="match status" value="1"/>
</dbReference>
<dbReference type="Gene3D" id="2.40.50.100">
    <property type="match status" value="1"/>
</dbReference>
<keyword evidence="2" id="KW-0175">Coiled coil</keyword>
<dbReference type="InterPro" id="IPR011053">
    <property type="entry name" value="Single_hybrid_motif"/>
</dbReference>
<protein>
    <submittedName>
        <fullName evidence="5">HlyD family efflux transporter periplasmic adaptor subunit</fullName>
    </submittedName>
</protein>
<feature type="region of interest" description="Disordered" evidence="3">
    <location>
        <begin position="299"/>
        <end position="338"/>
    </location>
</feature>
<sequence length="338" mass="35659">MKKKKRKWGRKIALLILLALLGAGVYFIGLPIFKAGVTTTYDPYTATIGSISNSLSFSGSFAAVNSETLYPEGATTVRTLYVAQGDQVQEGDRLMRLADGETLKAGFDGQVNALNVEEGDSVDASVALIQIVDFQHMQISIRIDEYDISEVAVGQACTVTATARETSYESEISSINYVSSSQGNVAYYTAVAEVEVDAGIYPGMQATVTIPQEQVENAVILKMDALSFADDNSAYVWKMDEAGELYQQEVEVGVNNGNYVEIVSGLAEGDTVYVEVEQEASSAAAGLLSGLFGGNQFNAPAGGGGQGGEMPDFGDMGSFDRSSMGSFEGGMGGGRMGG</sequence>
<evidence type="ECO:0000313" key="6">
    <source>
        <dbReference type="Proteomes" id="UP000824072"/>
    </source>
</evidence>
<dbReference type="Gene3D" id="2.40.30.170">
    <property type="match status" value="1"/>
</dbReference>
<dbReference type="InterPro" id="IPR050465">
    <property type="entry name" value="UPF0194_transport"/>
</dbReference>
<dbReference type="PANTHER" id="PTHR32347:SF23">
    <property type="entry name" value="BLL5650 PROTEIN"/>
    <property type="match status" value="1"/>
</dbReference>
<organism evidence="5 6">
    <name type="scientific">Candidatus Pullichristensenella excrementigallinarum</name>
    <dbReference type="NCBI Taxonomy" id="2840907"/>
    <lineage>
        <taxon>Bacteria</taxon>
        <taxon>Bacillati</taxon>
        <taxon>Bacillota</taxon>
        <taxon>Clostridia</taxon>
        <taxon>Candidatus Pullichristensenella</taxon>
    </lineage>
</organism>
<dbReference type="InterPro" id="IPR058627">
    <property type="entry name" value="MdtA-like_C"/>
</dbReference>
<dbReference type="PANTHER" id="PTHR32347">
    <property type="entry name" value="EFFLUX SYSTEM COMPONENT YKNX-RELATED"/>
    <property type="match status" value="1"/>
</dbReference>
<proteinExistence type="predicted"/>
<comment type="caution">
    <text evidence="5">The sequence shown here is derived from an EMBL/GenBank/DDBJ whole genome shotgun (WGS) entry which is preliminary data.</text>
</comment>
<comment type="subcellular location">
    <subcellularLocation>
        <location evidence="1">Cell envelope</location>
    </subcellularLocation>
</comment>
<dbReference type="EMBL" id="DVMU01000091">
    <property type="protein sequence ID" value="HIU33754.1"/>
    <property type="molecule type" value="Genomic_DNA"/>
</dbReference>
<dbReference type="Gene3D" id="2.40.420.20">
    <property type="match status" value="1"/>
</dbReference>
<accession>A0A9D1ID01</accession>
<evidence type="ECO:0000256" key="1">
    <source>
        <dbReference type="ARBA" id="ARBA00004196"/>
    </source>
</evidence>
<dbReference type="AlphaFoldDB" id="A0A9D1ID01"/>
<reference evidence="5" key="1">
    <citation type="submission" date="2020-10" db="EMBL/GenBank/DDBJ databases">
        <authorList>
            <person name="Gilroy R."/>
        </authorList>
    </citation>
    <scope>NUCLEOTIDE SEQUENCE</scope>
    <source>
        <strain evidence="5">ChiHcec3-11533</strain>
    </source>
</reference>
<feature type="domain" description="Multidrug resistance protein MdtA-like C-terminal permuted SH3" evidence="4">
    <location>
        <begin position="217"/>
        <end position="275"/>
    </location>
</feature>
<feature type="compositionally biased region" description="Gly residues" evidence="3">
    <location>
        <begin position="327"/>
        <end position="338"/>
    </location>
</feature>
<gene>
    <name evidence="5" type="ORF">IAB02_04250</name>
</gene>
<dbReference type="Proteomes" id="UP000824072">
    <property type="component" value="Unassembled WGS sequence"/>
</dbReference>
<reference evidence="5" key="2">
    <citation type="journal article" date="2021" name="PeerJ">
        <title>Extensive microbial diversity within the chicken gut microbiome revealed by metagenomics and culture.</title>
        <authorList>
            <person name="Gilroy R."/>
            <person name="Ravi A."/>
            <person name="Getino M."/>
            <person name="Pursley I."/>
            <person name="Horton D.L."/>
            <person name="Alikhan N.F."/>
            <person name="Baker D."/>
            <person name="Gharbi K."/>
            <person name="Hall N."/>
            <person name="Watson M."/>
            <person name="Adriaenssens E.M."/>
            <person name="Foster-Nyarko E."/>
            <person name="Jarju S."/>
            <person name="Secka A."/>
            <person name="Antonio M."/>
            <person name="Oren A."/>
            <person name="Chaudhuri R.R."/>
            <person name="La Ragione R."/>
            <person name="Hildebrand F."/>
            <person name="Pallen M.J."/>
        </authorList>
    </citation>
    <scope>NUCLEOTIDE SEQUENCE</scope>
    <source>
        <strain evidence="5">ChiHcec3-11533</strain>
    </source>
</reference>
<dbReference type="GO" id="GO:0030313">
    <property type="term" value="C:cell envelope"/>
    <property type="evidence" value="ECO:0007669"/>
    <property type="project" value="UniProtKB-SubCell"/>
</dbReference>
<evidence type="ECO:0000313" key="5">
    <source>
        <dbReference type="EMBL" id="HIU33754.1"/>
    </source>
</evidence>
<evidence type="ECO:0000259" key="4">
    <source>
        <dbReference type="Pfam" id="PF25967"/>
    </source>
</evidence>
<evidence type="ECO:0000256" key="2">
    <source>
        <dbReference type="ARBA" id="ARBA00023054"/>
    </source>
</evidence>
<evidence type="ECO:0000256" key="3">
    <source>
        <dbReference type="SAM" id="MobiDB-lite"/>
    </source>
</evidence>
<name>A0A9D1ID01_9FIRM</name>